<dbReference type="PANTHER" id="PTHR43357:SF3">
    <property type="entry name" value="FE(3+)-TRANSPORT SYSTEM PERMEASE PROTEIN FBPB 2"/>
    <property type="match status" value="1"/>
</dbReference>
<dbReference type="Proteomes" id="UP000004947">
    <property type="component" value="Unassembled WGS sequence"/>
</dbReference>
<reference evidence="10 11" key="1">
    <citation type="journal article" date="2010" name="J. Bacteriol.">
        <title>Genome sequence of Lentisphaera araneosa HTCC2155T, the type species of the order Lentisphaerales in the phylum Lentisphaerae.</title>
        <authorList>
            <person name="Thrash J.C."/>
            <person name="Cho J.C."/>
            <person name="Vergin K.L."/>
            <person name="Morris R.M."/>
            <person name="Giovannoni S.J."/>
        </authorList>
    </citation>
    <scope>NUCLEOTIDE SEQUENCE [LARGE SCALE GENOMIC DNA]</scope>
    <source>
        <strain evidence="10 11">HTCC2155</strain>
    </source>
</reference>
<dbReference type="AlphaFoldDB" id="A6DU71"/>
<dbReference type="STRING" id="313628.LNTAR_15432"/>
<evidence type="ECO:0000256" key="5">
    <source>
        <dbReference type="ARBA" id="ARBA00022692"/>
    </source>
</evidence>
<accession>A6DU71</accession>
<keyword evidence="5 8" id="KW-0812">Transmembrane</keyword>
<keyword evidence="4" id="KW-0997">Cell inner membrane</keyword>
<evidence type="ECO:0000256" key="2">
    <source>
        <dbReference type="ARBA" id="ARBA00022448"/>
    </source>
</evidence>
<feature type="transmembrane region" description="Helical" evidence="8">
    <location>
        <begin position="367"/>
        <end position="388"/>
    </location>
</feature>
<evidence type="ECO:0000256" key="8">
    <source>
        <dbReference type="RuleBase" id="RU363032"/>
    </source>
</evidence>
<feature type="transmembrane region" description="Helical" evidence="8">
    <location>
        <begin position="12"/>
        <end position="29"/>
    </location>
</feature>
<feature type="transmembrane region" description="Helical" evidence="8">
    <location>
        <begin position="177"/>
        <end position="202"/>
    </location>
</feature>
<feature type="domain" description="ABC transmembrane type-1" evidence="9">
    <location>
        <begin position="321"/>
        <end position="514"/>
    </location>
</feature>
<dbReference type="PANTHER" id="PTHR43357">
    <property type="entry name" value="INNER MEMBRANE ABC TRANSPORTER PERMEASE PROTEIN YDCV"/>
    <property type="match status" value="1"/>
</dbReference>
<gene>
    <name evidence="10" type="ORF">LNTAR_15432</name>
</gene>
<feature type="transmembrane region" description="Helical" evidence="8">
    <location>
        <begin position="134"/>
        <end position="156"/>
    </location>
</feature>
<feature type="transmembrane region" description="Helical" evidence="8">
    <location>
        <begin position="451"/>
        <end position="473"/>
    </location>
</feature>
<proteinExistence type="inferred from homology"/>
<feature type="transmembrane region" description="Helical" evidence="8">
    <location>
        <begin position="234"/>
        <end position="256"/>
    </location>
</feature>
<evidence type="ECO:0000256" key="3">
    <source>
        <dbReference type="ARBA" id="ARBA00022475"/>
    </source>
</evidence>
<comment type="subcellular location">
    <subcellularLocation>
        <location evidence="1">Cell inner membrane</location>
        <topology evidence="1">Multi-pass membrane protein</topology>
    </subcellularLocation>
    <subcellularLocation>
        <location evidence="8">Cell membrane</location>
        <topology evidence="8">Multi-pass membrane protein</topology>
    </subcellularLocation>
</comment>
<dbReference type="OrthoDB" id="9790211at2"/>
<evidence type="ECO:0000256" key="1">
    <source>
        <dbReference type="ARBA" id="ARBA00004429"/>
    </source>
</evidence>
<dbReference type="CDD" id="cd06261">
    <property type="entry name" value="TM_PBP2"/>
    <property type="match status" value="2"/>
</dbReference>
<keyword evidence="2 8" id="KW-0813">Transport</keyword>
<feature type="domain" description="ABC transmembrane type-1" evidence="9">
    <location>
        <begin position="52"/>
        <end position="250"/>
    </location>
</feature>
<protein>
    <submittedName>
        <fullName evidence="10">Binding-protein-dependent transport systems inner membrane component</fullName>
    </submittedName>
</protein>
<organism evidence="10 11">
    <name type="scientific">Lentisphaera araneosa HTCC2155</name>
    <dbReference type="NCBI Taxonomy" id="313628"/>
    <lineage>
        <taxon>Bacteria</taxon>
        <taxon>Pseudomonadati</taxon>
        <taxon>Lentisphaerota</taxon>
        <taxon>Lentisphaeria</taxon>
        <taxon>Lentisphaerales</taxon>
        <taxon>Lentisphaeraceae</taxon>
        <taxon>Lentisphaera</taxon>
    </lineage>
</organism>
<dbReference type="eggNOG" id="COG1178">
    <property type="taxonomic scope" value="Bacteria"/>
</dbReference>
<dbReference type="GO" id="GO:0055085">
    <property type="term" value="P:transmembrane transport"/>
    <property type="evidence" value="ECO:0007669"/>
    <property type="project" value="InterPro"/>
</dbReference>
<feature type="transmembrane region" description="Helical" evidence="8">
    <location>
        <begin position="277"/>
        <end position="304"/>
    </location>
</feature>
<dbReference type="PROSITE" id="PS50928">
    <property type="entry name" value="ABC_TM1"/>
    <property type="match status" value="2"/>
</dbReference>
<evidence type="ECO:0000313" key="10">
    <source>
        <dbReference type="EMBL" id="EDM24830.1"/>
    </source>
</evidence>
<dbReference type="InterPro" id="IPR035906">
    <property type="entry name" value="MetI-like_sf"/>
</dbReference>
<comment type="similarity">
    <text evidence="8">Belongs to the binding-protein-dependent transport system permease family.</text>
</comment>
<name>A6DU71_9BACT</name>
<feature type="transmembrane region" description="Helical" evidence="8">
    <location>
        <begin position="87"/>
        <end position="108"/>
    </location>
</feature>
<feature type="transmembrane region" description="Helical" evidence="8">
    <location>
        <begin position="56"/>
        <end position="75"/>
    </location>
</feature>
<dbReference type="Gene3D" id="1.10.3720.10">
    <property type="entry name" value="MetI-like"/>
    <property type="match status" value="2"/>
</dbReference>
<keyword evidence="7 8" id="KW-0472">Membrane</keyword>
<evidence type="ECO:0000259" key="9">
    <source>
        <dbReference type="PROSITE" id="PS50928"/>
    </source>
</evidence>
<dbReference type="Pfam" id="PF00528">
    <property type="entry name" value="BPD_transp_1"/>
    <property type="match status" value="2"/>
</dbReference>
<keyword evidence="3" id="KW-1003">Cell membrane</keyword>
<sequence length="524" mass="58384">MKIKSSDLFLKLVILAVAFFMLLPLYVSVKDVLDSKNELNALLATRDLWPTIGRSLLLASLTALGGALIAVPQAWMLARYHIPGKKLILILCVLPLVFPSYISAYSYLAAFEPLGFYHNITGSQFPISIRNGLFGTWMSMTLVNSPLIFLMTYAALQRQSPSQEESARLLGFSPLQVFFKVSLPTLKIPIASGMLLVALYTLSDFGTPAILRYKTMTYYIFRHLDRGSFDRASFFSLLLIVIAFLFLILESWITRTQSRVTDNKSRQIIRKASKGKMLFIASFYSSTIFMACLLPLMTILYWFSKGRSSELIFPKNLFDSSLNSATLAFAAALISIIFAIPCAWCALRKKGLFATFADRISFMGNMFPGLVIGLAFISFFVSFKIFGYSFYQTLWLPVLGCAIRFLPQAVSSVKTSLAQINPRLEEASLMLGHDSLATKLRVTAPLLKPGVLAGFALVFISTLKELPITLLLAQPGKFYLTQNIWNLIDEAEYSLVAAPALLLLGISCISLYFILNQKLIKSND</sequence>
<feature type="transmembrane region" description="Helical" evidence="8">
    <location>
        <begin position="493"/>
        <end position="515"/>
    </location>
</feature>
<feature type="transmembrane region" description="Helical" evidence="8">
    <location>
        <begin position="394"/>
        <end position="413"/>
    </location>
</feature>
<evidence type="ECO:0000256" key="4">
    <source>
        <dbReference type="ARBA" id="ARBA00022519"/>
    </source>
</evidence>
<dbReference type="GO" id="GO:0005886">
    <property type="term" value="C:plasma membrane"/>
    <property type="evidence" value="ECO:0007669"/>
    <property type="project" value="UniProtKB-SubCell"/>
</dbReference>
<dbReference type="InterPro" id="IPR000515">
    <property type="entry name" value="MetI-like"/>
</dbReference>
<feature type="transmembrane region" description="Helical" evidence="8">
    <location>
        <begin position="324"/>
        <end position="347"/>
    </location>
</feature>
<evidence type="ECO:0000256" key="6">
    <source>
        <dbReference type="ARBA" id="ARBA00022989"/>
    </source>
</evidence>
<evidence type="ECO:0000313" key="11">
    <source>
        <dbReference type="Proteomes" id="UP000004947"/>
    </source>
</evidence>
<dbReference type="EMBL" id="ABCK01000047">
    <property type="protein sequence ID" value="EDM24830.1"/>
    <property type="molecule type" value="Genomic_DNA"/>
</dbReference>
<evidence type="ECO:0000256" key="7">
    <source>
        <dbReference type="ARBA" id="ARBA00023136"/>
    </source>
</evidence>
<dbReference type="SUPFAM" id="SSF161098">
    <property type="entry name" value="MetI-like"/>
    <property type="match status" value="2"/>
</dbReference>
<comment type="caution">
    <text evidence="10">The sequence shown here is derived from an EMBL/GenBank/DDBJ whole genome shotgun (WGS) entry which is preliminary data.</text>
</comment>
<keyword evidence="11" id="KW-1185">Reference proteome</keyword>
<keyword evidence="6 8" id="KW-1133">Transmembrane helix</keyword>